<evidence type="ECO:0000259" key="14">
    <source>
        <dbReference type="PROSITE" id="PS51103"/>
    </source>
</evidence>
<dbReference type="InterPro" id="IPR013013">
    <property type="entry name" value="PTS_EIIC_1"/>
</dbReference>
<proteinExistence type="predicted"/>
<dbReference type="PATRIC" id="fig|285983.3.peg.83"/>
<dbReference type="PANTHER" id="PTHR30175:SF3">
    <property type="entry name" value="PTS SYSTEM N-ACETYLMURAMIC ACID-SPECIFIC EIIBC COMPONENT"/>
    <property type="match status" value="1"/>
</dbReference>
<dbReference type="InterPro" id="IPR001996">
    <property type="entry name" value="PTS_IIB_1"/>
</dbReference>
<evidence type="ECO:0000256" key="2">
    <source>
        <dbReference type="ARBA" id="ARBA00022448"/>
    </source>
</evidence>
<feature type="transmembrane region" description="Helical" evidence="12">
    <location>
        <begin position="142"/>
        <end position="163"/>
    </location>
</feature>
<protein>
    <submittedName>
        <fullName evidence="15">PTS system sucrose-specific transporter subunit IIBC</fullName>
    </submittedName>
</protein>
<keyword evidence="7 12" id="KW-0812">Transmembrane</keyword>
<dbReference type="GO" id="GO:0016301">
    <property type="term" value="F:kinase activity"/>
    <property type="evidence" value="ECO:0007669"/>
    <property type="project" value="UniProtKB-KW"/>
</dbReference>
<keyword evidence="6" id="KW-0598">Phosphotransferase system</keyword>
<dbReference type="EMBL" id="JXIQ01000010">
    <property type="protein sequence ID" value="KIY23811.1"/>
    <property type="molecule type" value="Genomic_DNA"/>
</dbReference>
<keyword evidence="4" id="KW-0762">Sugar transport</keyword>
<evidence type="ECO:0000256" key="1">
    <source>
        <dbReference type="ARBA" id="ARBA00004651"/>
    </source>
</evidence>
<feature type="active site" description="Phosphocysteine intermediate; for EIIB activity" evidence="11">
    <location>
        <position position="21"/>
    </location>
</feature>
<keyword evidence="3" id="KW-1003">Cell membrane</keyword>
<feature type="transmembrane region" description="Helical" evidence="12">
    <location>
        <begin position="106"/>
        <end position="127"/>
    </location>
</feature>
<dbReference type="InterPro" id="IPR003352">
    <property type="entry name" value="PTS_EIIC"/>
</dbReference>
<dbReference type="CDD" id="cd00212">
    <property type="entry name" value="PTS_IIB_glc"/>
    <property type="match status" value="1"/>
</dbReference>
<evidence type="ECO:0000256" key="5">
    <source>
        <dbReference type="ARBA" id="ARBA00022679"/>
    </source>
</evidence>
<feature type="transmembrane region" description="Helical" evidence="12">
    <location>
        <begin position="370"/>
        <end position="390"/>
    </location>
</feature>
<comment type="caution">
    <text evidence="15">The sequence shown here is derived from an EMBL/GenBank/DDBJ whole genome shotgun (WGS) entry which is preliminary data.</text>
</comment>
<evidence type="ECO:0000256" key="9">
    <source>
        <dbReference type="ARBA" id="ARBA00022989"/>
    </source>
</evidence>
<evidence type="ECO:0000256" key="12">
    <source>
        <dbReference type="SAM" id="Phobius"/>
    </source>
</evidence>
<feature type="transmembrane region" description="Helical" evidence="12">
    <location>
        <begin position="230"/>
        <end position="251"/>
    </location>
</feature>
<dbReference type="PROSITE" id="PS51098">
    <property type="entry name" value="PTS_EIIB_TYPE_1"/>
    <property type="match status" value="1"/>
</dbReference>
<keyword evidence="5" id="KW-0808">Transferase</keyword>
<dbReference type="FunFam" id="3.30.1360.60:FF:000001">
    <property type="entry name" value="PTS system glucose-specific IIBC component PtsG"/>
    <property type="match status" value="1"/>
</dbReference>
<dbReference type="GO" id="GO:0008982">
    <property type="term" value="F:protein-N(PI)-phosphohistidine-sugar phosphotransferase activity"/>
    <property type="evidence" value="ECO:0007669"/>
    <property type="project" value="InterPro"/>
</dbReference>
<evidence type="ECO:0000313" key="15">
    <source>
        <dbReference type="EMBL" id="KIY23811.1"/>
    </source>
</evidence>
<name>A0A0D6ZFG5_9BACI</name>
<feature type="transmembrane region" description="Helical" evidence="12">
    <location>
        <begin position="410"/>
        <end position="431"/>
    </location>
</feature>
<comment type="subcellular location">
    <subcellularLocation>
        <location evidence="1">Cell membrane</location>
        <topology evidence="1">Multi-pass membrane protein</topology>
    </subcellularLocation>
</comment>
<dbReference type="Proteomes" id="UP000032512">
    <property type="component" value="Unassembled WGS sequence"/>
</dbReference>
<dbReference type="AlphaFoldDB" id="A0A0D6ZFG5"/>
<evidence type="ECO:0000256" key="7">
    <source>
        <dbReference type="ARBA" id="ARBA00022692"/>
    </source>
</evidence>
<evidence type="ECO:0000256" key="4">
    <source>
        <dbReference type="ARBA" id="ARBA00022597"/>
    </source>
</evidence>
<sequence length="436" mass="46566">MAEQLIKEIGGAENIEALENCMTRVRITVIESAKVHIENIKKMENVLGVIFESDYLQVIVGPGKAQTVTTQMKEILEIDTRDEAMIRKENANRANNVWYKLILKRIASIFVPIIPAFIACGLIVTIYESTYVYYPGFKETSFGVIMGTVAYSIFSILPIIVGFNTAKEFGGTPVLGAIIGFILSSGGLAGAEIFSVTIVPGRGGVISVLIIVYVATLLEKNLRKRIPNSLDLFLTPFLTISVMTVVGLAVFQPLGGIISESIGSMVSFIIYQVPYLAGIASLIYLPLVVSGMHHGLIAVNTQLVQDFGVTYLLPVTAMAGAGQVGASIGVYIKTKSKRLKRTIKNGLPVGMLGIGEPLLWGVTIPLGKPFLASCLGGAIGGSAMAMMGVAAKVPELGGIPLGFITTGFPLYFVGLLIAYTSGFFLCILLGFEDPID</sequence>
<dbReference type="Pfam" id="PF00367">
    <property type="entry name" value="PTS_EIIB"/>
    <property type="match status" value="1"/>
</dbReference>
<gene>
    <name evidence="15" type="ORF">UB32_00930</name>
</gene>
<dbReference type="Pfam" id="PF02378">
    <property type="entry name" value="PTS_EIIC"/>
    <property type="match status" value="1"/>
</dbReference>
<feature type="transmembrane region" description="Helical" evidence="12">
    <location>
        <begin position="175"/>
        <end position="194"/>
    </location>
</feature>
<feature type="domain" description="PTS EIIC type-1" evidence="14">
    <location>
        <begin position="104"/>
        <end position="436"/>
    </location>
</feature>
<dbReference type="Gene3D" id="3.30.1360.60">
    <property type="entry name" value="Glucose permease domain IIB"/>
    <property type="match status" value="1"/>
</dbReference>
<dbReference type="PROSITE" id="PS01035">
    <property type="entry name" value="PTS_EIIB_TYPE_1_CYS"/>
    <property type="match status" value="1"/>
</dbReference>
<dbReference type="GO" id="GO:0090588">
    <property type="term" value="F:protein-phosphocysteine-N-acetylmuramate phosphotransferase system transporter activity"/>
    <property type="evidence" value="ECO:0007669"/>
    <property type="project" value="TreeGrafter"/>
</dbReference>
<dbReference type="OrthoDB" id="9769191at2"/>
<dbReference type="InterPro" id="IPR036878">
    <property type="entry name" value="Glu_permease_IIB"/>
</dbReference>
<dbReference type="SUPFAM" id="SSF55604">
    <property type="entry name" value="Glucose permease domain IIB"/>
    <property type="match status" value="1"/>
</dbReference>
<dbReference type="InterPro" id="IPR018113">
    <property type="entry name" value="PTrfase_EIIB_Cys"/>
</dbReference>
<evidence type="ECO:0000259" key="13">
    <source>
        <dbReference type="PROSITE" id="PS51098"/>
    </source>
</evidence>
<evidence type="ECO:0000256" key="6">
    <source>
        <dbReference type="ARBA" id="ARBA00022683"/>
    </source>
</evidence>
<feature type="transmembrane region" description="Helical" evidence="12">
    <location>
        <begin position="311"/>
        <end position="332"/>
    </location>
</feature>
<feature type="transmembrane region" description="Helical" evidence="12">
    <location>
        <begin position="200"/>
        <end position="218"/>
    </location>
</feature>
<dbReference type="PROSITE" id="PS51103">
    <property type="entry name" value="PTS_EIIC_TYPE_1"/>
    <property type="match status" value="1"/>
</dbReference>
<feature type="domain" description="PTS EIIB type-1" evidence="13">
    <location>
        <begin position="1"/>
        <end position="82"/>
    </location>
</feature>
<dbReference type="GO" id="GO:0009401">
    <property type="term" value="P:phosphoenolpyruvate-dependent sugar phosphotransferase system"/>
    <property type="evidence" value="ECO:0007669"/>
    <property type="project" value="UniProtKB-KW"/>
</dbReference>
<evidence type="ECO:0000313" key="16">
    <source>
        <dbReference type="Proteomes" id="UP000032512"/>
    </source>
</evidence>
<keyword evidence="16" id="KW-1185">Reference proteome</keyword>
<dbReference type="InterPro" id="IPR050558">
    <property type="entry name" value="PTS_Sugar-Specific_Components"/>
</dbReference>
<keyword evidence="9 12" id="KW-1133">Transmembrane helix</keyword>
<accession>A0A0D6ZFG5</accession>
<evidence type="ECO:0000256" key="11">
    <source>
        <dbReference type="PROSITE-ProRule" id="PRU00421"/>
    </source>
</evidence>
<organism evidence="15 16">
    <name type="scientific">Mesobacillus subterraneus</name>
    <dbReference type="NCBI Taxonomy" id="285983"/>
    <lineage>
        <taxon>Bacteria</taxon>
        <taxon>Bacillati</taxon>
        <taxon>Bacillota</taxon>
        <taxon>Bacilli</taxon>
        <taxon>Bacillales</taxon>
        <taxon>Bacillaceae</taxon>
        <taxon>Mesobacillus</taxon>
    </lineage>
</organism>
<evidence type="ECO:0000256" key="8">
    <source>
        <dbReference type="ARBA" id="ARBA00022777"/>
    </source>
</evidence>
<evidence type="ECO:0000256" key="10">
    <source>
        <dbReference type="ARBA" id="ARBA00023136"/>
    </source>
</evidence>
<dbReference type="GO" id="GO:0005886">
    <property type="term" value="C:plasma membrane"/>
    <property type="evidence" value="ECO:0007669"/>
    <property type="project" value="UniProtKB-SubCell"/>
</dbReference>
<keyword evidence="8" id="KW-0418">Kinase</keyword>
<evidence type="ECO:0000256" key="3">
    <source>
        <dbReference type="ARBA" id="ARBA00022475"/>
    </source>
</evidence>
<keyword evidence="10 12" id="KW-0472">Membrane</keyword>
<reference evidence="15 16" key="1">
    <citation type="submission" date="2015-01" db="EMBL/GenBank/DDBJ databases">
        <title>Draft genome sequences of the supercritical CO2 tolerant bacteria Bacillus subterraneus MITOT1 and Bacillus cereus MIT0214.</title>
        <authorList>
            <person name="Peet K.C."/>
            <person name="Thompson J.R."/>
        </authorList>
    </citation>
    <scope>NUCLEOTIDE SEQUENCE [LARGE SCALE GENOMIC DNA]</scope>
    <source>
        <strain evidence="15 16">MITOT1</strain>
    </source>
</reference>
<dbReference type="PANTHER" id="PTHR30175">
    <property type="entry name" value="PHOSPHOTRANSFERASE SYSTEM TRANSPORT PROTEIN"/>
    <property type="match status" value="1"/>
</dbReference>
<keyword evidence="2" id="KW-0813">Transport</keyword>